<evidence type="ECO:0000256" key="3">
    <source>
        <dbReference type="ARBA" id="ARBA00022737"/>
    </source>
</evidence>
<dbReference type="RefSeq" id="XP_038065045.1">
    <property type="nucleotide sequence ID" value="XM_038209117.1"/>
</dbReference>
<keyword evidence="3" id="KW-0677">Repeat</keyword>
<keyword evidence="4 6" id="KW-1015">Disulfide bond</keyword>
<dbReference type="InterPro" id="IPR051022">
    <property type="entry name" value="Notch_Cell-Fate_Det"/>
</dbReference>
<keyword evidence="1 6" id="KW-0245">EGF-like domain</keyword>
<name>A0A914ALZ3_PATMI</name>
<feature type="domain" description="EGF-like" evidence="8">
    <location>
        <begin position="25"/>
        <end position="65"/>
    </location>
</feature>
<evidence type="ECO:0000256" key="2">
    <source>
        <dbReference type="ARBA" id="ARBA00022729"/>
    </source>
</evidence>
<dbReference type="EnsemblMetazoa" id="XM_038209117.1">
    <property type="protein sequence ID" value="XP_038065045.1"/>
    <property type="gene ID" value="LOC119735417"/>
</dbReference>
<feature type="disulfide bond" evidence="6">
    <location>
        <begin position="95"/>
        <end position="104"/>
    </location>
</feature>
<dbReference type="InterPro" id="IPR000742">
    <property type="entry name" value="EGF"/>
</dbReference>
<keyword evidence="10" id="KW-1185">Reference proteome</keyword>
<dbReference type="PROSITE" id="PS00010">
    <property type="entry name" value="ASX_HYDROXYL"/>
    <property type="match status" value="1"/>
</dbReference>
<dbReference type="AlphaFoldDB" id="A0A914ALZ3"/>
<evidence type="ECO:0000313" key="10">
    <source>
        <dbReference type="Proteomes" id="UP000887568"/>
    </source>
</evidence>
<dbReference type="OrthoDB" id="430340at2759"/>
<comment type="caution">
    <text evidence="6">Lacks conserved residue(s) required for the propagation of feature annotation.</text>
</comment>
<evidence type="ECO:0000256" key="7">
    <source>
        <dbReference type="SAM" id="SignalP"/>
    </source>
</evidence>
<dbReference type="Pfam" id="PF00008">
    <property type="entry name" value="EGF"/>
    <property type="match status" value="3"/>
</dbReference>
<dbReference type="SUPFAM" id="SSF57196">
    <property type="entry name" value="EGF/Laminin"/>
    <property type="match status" value="3"/>
</dbReference>
<accession>A0A914ALZ3</accession>
<evidence type="ECO:0000256" key="4">
    <source>
        <dbReference type="ARBA" id="ARBA00023157"/>
    </source>
</evidence>
<dbReference type="SMART" id="SM00181">
    <property type="entry name" value="EGF"/>
    <property type="match status" value="3"/>
</dbReference>
<dbReference type="FunFam" id="2.10.25.10:FF:000255">
    <property type="entry name" value="Sushi, nidogen and EGF-like domains 1"/>
    <property type="match status" value="1"/>
</dbReference>
<keyword evidence="5" id="KW-0325">Glycoprotein</keyword>
<dbReference type="CDD" id="cd00054">
    <property type="entry name" value="EGF_CA"/>
    <property type="match status" value="1"/>
</dbReference>
<dbReference type="PROSITE" id="PS50026">
    <property type="entry name" value="EGF_3"/>
    <property type="match status" value="3"/>
</dbReference>
<feature type="disulfide bond" evidence="6">
    <location>
        <begin position="76"/>
        <end position="93"/>
    </location>
</feature>
<protein>
    <recommendedName>
        <fullName evidence="8">EGF-like domain-containing protein</fullName>
    </recommendedName>
</protein>
<dbReference type="OMA" id="NDCENDI"/>
<keyword evidence="2 7" id="KW-0732">Signal</keyword>
<dbReference type="Gene3D" id="2.10.25.10">
    <property type="entry name" value="Laminin"/>
    <property type="match status" value="3"/>
</dbReference>
<feature type="disulfide bond" evidence="6">
    <location>
        <begin position="131"/>
        <end position="140"/>
    </location>
</feature>
<reference evidence="9" key="1">
    <citation type="submission" date="2022-11" db="UniProtKB">
        <authorList>
            <consortium name="EnsemblMetazoa"/>
        </authorList>
    </citation>
    <scope>IDENTIFICATION</scope>
</reference>
<dbReference type="PROSITE" id="PS00022">
    <property type="entry name" value="EGF_1"/>
    <property type="match status" value="3"/>
</dbReference>
<feature type="chain" id="PRO_5038031301" description="EGF-like domain-containing protein" evidence="7">
    <location>
        <begin position="22"/>
        <end position="153"/>
    </location>
</feature>
<feature type="domain" description="EGF-like" evidence="8">
    <location>
        <begin position="67"/>
        <end position="105"/>
    </location>
</feature>
<evidence type="ECO:0000256" key="1">
    <source>
        <dbReference type="ARBA" id="ARBA00022536"/>
    </source>
</evidence>
<evidence type="ECO:0000256" key="5">
    <source>
        <dbReference type="ARBA" id="ARBA00023180"/>
    </source>
</evidence>
<proteinExistence type="predicted"/>
<dbReference type="InterPro" id="IPR000152">
    <property type="entry name" value="EGF-type_Asp/Asn_hydroxyl_site"/>
</dbReference>
<dbReference type="PANTHER" id="PTHR24049">
    <property type="entry name" value="CRUMBS FAMILY MEMBER"/>
    <property type="match status" value="1"/>
</dbReference>
<organism evidence="9 10">
    <name type="scientific">Patiria miniata</name>
    <name type="common">Bat star</name>
    <name type="synonym">Asterina miniata</name>
    <dbReference type="NCBI Taxonomy" id="46514"/>
    <lineage>
        <taxon>Eukaryota</taxon>
        <taxon>Metazoa</taxon>
        <taxon>Echinodermata</taxon>
        <taxon>Eleutherozoa</taxon>
        <taxon>Asterozoa</taxon>
        <taxon>Asteroidea</taxon>
        <taxon>Valvatacea</taxon>
        <taxon>Valvatida</taxon>
        <taxon>Asterinidae</taxon>
        <taxon>Patiria</taxon>
    </lineage>
</organism>
<feature type="disulfide bond" evidence="6">
    <location>
        <begin position="55"/>
        <end position="64"/>
    </location>
</feature>
<dbReference type="GeneID" id="119735417"/>
<sequence>METTRFAFCILLVSLVGLTSGLPGTGTACDSHPCMNGGTCSPNGPDPSYGYECYCPEHVIGLNCQDVQHQCDGNPCMNGGTCDATGVTEPYVCRCPPNIEGDRCQYAFCLDDPCLNGGTCYNSAQGFWCMCPFLYQGEHCEQHCDPITGECTA</sequence>
<dbReference type="Proteomes" id="UP000887568">
    <property type="component" value="Unplaced"/>
</dbReference>
<evidence type="ECO:0000256" key="6">
    <source>
        <dbReference type="PROSITE-ProRule" id="PRU00076"/>
    </source>
</evidence>
<feature type="domain" description="EGF-like" evidence="8">
    <location>
        <begin position="106"/>
        <end position="141"/>
    </location>
</feature>
<evidence type="ECO:0000313" key="9">
    <source>
        <dbReference type="EnsemblMetazoa" id="XP_038065045.1"/>
    </source>
</evidence>
<feature type="signal peptide" evidence="7">
    <location>
        <begin position="1"/>
        <end position="21"/>
    </location>
</feature>
<evidence type="ECO:0000259" key="8">
    <source>
        <dbReference type="PROSITE" id="PS50026"/>
    </source>
</evidence>
<dbReference type="PROSITE" id="PS51257">
    <property type="entry name" value="PROKAR_LIPOPROTEIN"/>
    <property type="match status" value="1"/>
</dbReference>